<evidence type="ECO:0000313" key="14">
    <source>
        <dbReference type="EMBL" id="JAS65901.1"/>
    </source>
</evidence>
<dbReference type="PANTHER" id="PTHR12443">
    <property type="entry name" value="TRANSLOCATION PROTEIN SEC62"/>
    <property type="match status" value="1"/>
</dbReference>
<evidence type="ECO:0000313" key="13">
    <source>
        <dbReference type="EMBL" id="JAS38239.1"/>
    </source>
</evidence>
<reference evidence="14" key="1">
    <citation type="submission" date="2015-11" db="EMBL/GenBank/DDBJ databases">
        <title>De novo transcriptome assembly of four potential Pierce s Disease insect vectors from Arizona vineyards.</title>
        <authorList>
            <person name="Tassone E.E."/>
        </authorList>
    </citation>
    <scope>NUCLEOTIDE SEQUENCE</scope>
</reference>
<evidence type="ECO:0000256" key="1">
    <source>
        <dbReference type="ARBA" id="ARBA00004477"/>
    </source>
</evidence>
<keyword evidence="6" id="KW-0256">Endoplasmic reticulum</keyword>
<keyword evidence="7" id="KW-0653">Protein transport</keyword>
<evidence type="ECO:0000256" key="10">
    <source>
        <dbReference type="ARBA" id="ARBA00023136"/>
    </source>
</evidence>
<organism evidence="14">
    <name type="scientific">Cuerna arida</name>
    <dbReference type="NCBI Taxonomy" id="1464854"/>
    <lineage>
        <taxon>Eukaryota</taxon>
        <taxon>Metazoa</taxon>
        <taxon>Ecdysozoa</taxon>
        <taxon>Arthropoda</taxon>
        <taxon>Hexapoda</taxon>
        <taxon>Insecta</taxon>
        <taxon>Pterygota</taxon>
        <taxon>Neoptera</taxon>
        <taxon>Paraneoptera</taxon>
        <taxon>Hemiptera</taxon>
        <taxon>Auchenorrhyncha</taxon>
        <taxon>Membracoidea</taxon>
        <taxon>Cicadellidae</taxon>
        <taxon>Cicadellinae</taxon>
        <taxon>Proconiini</taxon>
        <taxon>Cuerna</taxon>
    </lineage>
</organism>
<feature type="region of interest" description="Disordered" evidence="11">
    <location>
        <begin position="1"/>
        <end position="28"/>
    </location>
</feature>
<feature type="compositionally biased region" description="Basic and acidic residues" evidence="11">
    <location>
        <begin position="371"/>
        <end position="384"/>
    </location>
</feature>
<keyword evidence="9" id="KW-0811">Translocation</keyword>
<dbReference type="InterPro" id="IPR004728">
    <property type="entry name" value="Sec62"/>
</dbReference>
<evidence type="ECO:0000256" key="7">
    <source>
        <dbReference type="ARBA" id="ARBA00022927"/>
    </source>
</evidence>
<feature type="region of interest" description="Disordered" evidence="11">
    <location>
        <begin position="291"/>
        <end position="384"/>
    </location>
</feature>
<dbReference type="GO" id="GO:0005789">
    <property type="term" value="C:endoplasmic reticulum membrane"/>
    <property type="evidence" value="ECO:0007669"/>
    <property type="project" value="UniProtKB-SubCell"/>
</dbReference>
<proteinExistence type="inferred from homology"/>
<protein>
    <recommendedName>
        <fullName evidence="3">Translocation protein SEC62</fullName>
    </recommendedName>
</protein>
<feature type="transmembrane region" description="Helical" evidence="12">
    <location>
        <begin position="192"/>
        <end position="214"/>
    </location>
</feature>
<evidence type="ECO:0000256" key="2">
    <source>
        <dbReference type="ARBA" id="ARBA00010604"/>
    </source>
</evidence>
<accession>A0A1B6GU10</accession>
<dbReference type="Pfam" id="PF03839">
    <property type="entry name" value="Sec62"/>
    <property type="match status" value="1"/>
</dbReference>
<feature type="compositionally biased region" description="Basic and acidic residues" evidence="11">
    <location>
        <begin position="328"/>
        <end position="357"/>
    </location>
</feature>
<comment type="subcellular location">
    <subcellularLocation>
        <location evidence="1">Endoplasmic reticulum membrane</location>
        <topology evidence="1">Multi-pass membrane protein</topology>
    </subcellularLocation>
</comment>
<evidence type="ECO:0000256" key="5">
    <source>
        <dbReference type="ARBA" id="ARBA00022692"/>
    </source>
</evidence>
<feature type="transmembrane region" description="Helical" evidence="12">
    <location>
        <begin position="220"/>
        <end position="253"/>
    </location>
</feature>
<dbReference type="GO" id="GO:0031204">
    <property type="term" value="P:post-translational protein targeting to membrane, translocation"/>
    <property type="evidence" value="ECO:0007669"/>
    <property type="project" value="TreeGrafter"/>
</dbReference>
<keyword evidence="8 12" id="KW-1133">Transmembrane helix</keyword>
<evidence type="ECO:0000256" key="11">
    <source>
        <dbReference type="SAM" id="MobiDB-lite"/>
    </source>
</evidence>
<feature type="compositionally biased region" description="Acidic residues" evidence="11">
    <location>
        <begin position="301"/>
        <end position="327"/>
    </location>
</feature>
<keyword evidence="10 12" id="KW-0472">Membrane</keyword>
<feature type="compositionally biased region" description="Basic and acidic residues" evidence="11">
    <location>
        <begin position="122"/>
        <end position="160"/>
    </location>
</feature>
<evidence type="ECO:0000256" key="3">
    <source>
        <dbReference type="ARBA" id="ARBA00021257"/>
    </source>
</evidence>
<dbReference type="EMBL" id="GECZ01031530">
    <property type="protein sequence ID" value="JAS38239.1"/>
    <property type="molecule type" value="Transcribed_RNA"/>
</dbReference>
<evidence type="ECO:0000256" key="8">
    <source>
        <dbReference type="ARBA" id="ARBA00022989"/>
    </source>
</evidence>
<evidence type="ECO:0000256" key="4">
    <source>
        <dbReference type="ARBA" id="ARBA00022448"/>
    </source>
</evidence>
<comment type="similarity">
    <text evidence="2">Belongs to the SEC62 family.</text>
</comment>
<dbReference type="EMBL" id="GECZ01003868">
    <property type="protein sequence ID" value="JAS65901.1"/>
    <property type="molecule type" value="Transcribed_RNA"/>
</dbReference>
<evidence type="ECO:0000256" key="9">
    <source>
        <dbReference type="ARBA" id="ARBA00023010"/>
    </source>
</evidence>
<keyword evidence="4" id="KW-0813">Transport</keyword>
<dbReference type="PANTHER" id="PTHR12443:SF9">
    <property type="entry name" value="TRANSLOCATION PROTEIN SEC62"/>
    <property type="match status" value="1"/>
</dbReference>
<evidence type="ECO:0000256" key="6">
    <source>
        <dbReference type="ARBA" id="ARBA00022824"/>
    </source>
</evidence>
<keyword evidence="5 12" id="KW-0812">Transmembrane</keyword>
<evidence type="ECO:0000256" key="12">
    <source>
        <dbReference type="SAM" id="Phobius"/>
    </source>
</evidence>
<name>A0A1B6GU10_9HEMI</name>
<feature type="region of interest" description="Disordered" evidence="11">
    <location>
        <begin position="111"/>
        <end position="160"/>
    </location>
</feature>
<dbReference type="AlphaFoldDB" id="A0A1B6GU10"/>
<gene>
    <name evidence="14" type="ORF">g.37760</name>
    <name evidence="13" type="ORF">g.37763</name>
</gene>
<feature type="compositionally biased region" description="Low complexity" evidence="11">
    <location>
        <begin position="361"/>
        <end position="370"/>
    </location>
</feature>
<sequence>MAEKRKGRKRKEEIYPSGDEKPEKPDPEEYKVAEWMKKNLPTKKTKFLSHNVEYFTGSKGVDALMESKWAKPLKEGEDPLFLTRMDAVEFLDKMLRHKFFHRAKKVPVSEQELKAKMKKKVKKDEKKDDEKNEEKKKKEEEAAESSHAEGKEVTQQDDREKKKKKIRLEMHLEQFFHDGLDAYVWIYDPIPFYYWIVGALVVLGAIAICMFPLWPPSVRMGVYYLSVAAAGFLMFIIALAIIRLIVFCLLWMLTVGQHHLWLFPNLTEDVGFFASFWPLYQYEYKGGEKKSSKKKKKDKDSDNEEEDKTEKEDEEDDDAEEGEDMEEDRSQGEDENSAESKLDDERGAGTDRDRDSETESEGSSQQSQTGKDFEMVDKDEVKDS</sequence>